<dbReference type="AlphaFoldDB" id="A0A5P1F6F8"/>
<evidence type="ECO:0000313" key="3">
    <source>
        <dbReference type="Proteomes" id="UP000243459"/>
    </source>
</evidence>
<dbReference type="EMBL" id="CM007384">
    <property type="protein sequence ID" value="ONK72309.1"/>
    <property type="molecule type" value="Genomic_DNA"/>
</dbReference>
<reference evidence="3" key="1">
    <citation type="journal article" date="2017" name="Nat. Commun.">
        <title>The asparagus genome sheds light on the origin and evolution of a young Y chromosome.</title>
        <authorList>
            <person name="Harkess A."/>
            <person name="Zhou J."/>
            <person name="Xu C."/>
            <person name="Bowers J.E."/>
            <person name="Van der Hulst R."/>
            <person name="Ayyampalayam S."/>
            <person name="Mercati F."/>
            <person name="Riccardi P."/>
            <person name="McKain M.R."/>
            <person name="Kakrana A."/>
            <person name="Tang H."/>
            <person name="Ray J."/>
            <person name="Groenendijk J."/>
            <person name="Arikit S."/>
            <person name="Mathioni S.M."/>
            <person name="Nakano M."/>
            <person name="Shan H."/>
            <person name="Telgmann-Rauber A."/>
            <person name="Kanno A."/>
            <person name="Yue Z."/>
            <person name="Chen H."/>
            <person name="Li W."/>
            <person name="Chen Y."/>
            <person name="Xu X."/>
            <person name="Zhang Y."/>
            <person name="Luo S."/>
            <person name="Chen H."/>
            <person name="Gao J."/>
            <person name="Mao Z."/>
            <person name="Pires J.C."/>
            <person name="Luo M."/>
            <person name="Kudrna D."/>
            <person name="Wing R.A."/>
            <person name="Meyers B.C."/>
            <person name="Yi K."/>
            <person name="Kong H."/>
            <person name="Lavrijsen P."/>
            <person name="Sunseri F."/>
            <person name="Falavigna A."/>
            <person name="Ye Y."/>
            <person name="Leebens-Mack J.H."/>
            <person name="Chen G."/>
        </authorList>
    </citation>
    <scope>NUCLEOTIDE SEQUENCE [LARGE SCALE GENOMIC DNA]</scope>
    <source>
        <strain evidence="3">cv. DH0086</strain>
    </source>
</reference>
<gene>
    <name evidence="2" type="ORF">A4U43_C04F17990</name>
</gene>
<feature type="region of interest" description="Disordered" evidence="1">
    <location>
        <begin position="53"/>
        <end position="92"/>
    </location>
</feature>
<name>A0A5P1F6F8_ASPOF</name>
<protein>
    <submittedName>
        <fullName evidence="2">Uncharacterized protein</fullName>
    </submittedName>
</protein>
<dbReference type="Proteomes" id="UP000243459">
    <property type="component" value="Chromosome 4"/>
</dbReference>
<organism evidence="2 3">
    <name type="scientific">Asparagus officinalis</name>
    <name type="common">Garden asparagus</name>
    <dbReference type="NCBI Taxonomy" id="4686"/>
    <lineage>
        <taxon>Eukaryota</taxon>
        <taxon>Viridiplantae</taxon>
        <taxon>Streptophyta</taxon>
        <taxon>Embryophyta</taxon>
        <taxon>Tracheophyta</taxon>
        <taxon>Spermatophyta</taxon>
        <taxon>Magnoliopsida</taxon>
        <taxon>Liliopsida</taxon>
        <taxon>Asparagales</taxon>
        <taxon>Asparagaceae</taxon>
        <taxon>Asparagoideae</taxon>
        <taxon>Asparagus</taxon>
    </lineage>
</organism>
<proteinExistence type="predicted"/>
<feature type="region of interest" description="Disordered" evidence="1">
    <location>
        <begin position="1"/>
        <end position="24"/>
    </location>
</feature>
<evidence type="ECO:0000256" key="1">
    <source>
        <dbReference type="SAM" id="MobiDB-lite"/>
    </source>
</evidence>
<evidence type="ECO:0000313" key="2">
    <source>
        <dbReference type="EMBL" id="ONK72309.1"/>
    </source>
</evidence>
<accession>A0A5P1F6F8</accession>
<dbReference type="Gramene" id="ONK72309">
    <property type="protein sequence ID" value="ONK72309"/>
    <property type="gene ID" value="A4U43_C04F17990"/>
</dbReference>
<keyword evidence="3" id="KW-1185">Reference proteome</keyword>
<sequence>MLEGVGRRRRTRKELLGRGSSEMQTEQFGTVRRLRFGGEGGLVGMELMVGMSRRQRRGPEAGEGEEGVGGRGGCAAAAGEEREAEEEEVGGAGEGPVGYILAYVHIFRDISDTQRLLTRNITRSAGGKGSGFLLFNRSVTR</sequence>